<sequence>MTMVRESEEISSPREVWGMECRKVNLPIAYDVYMPDDRCGIKSRDEILNSFYYELSDRCLPSDSKPWKDRKRGLIDFRAGLERIVIRQKRCTLVSSNPTPHLQRSFPLTVYRLFPLELRNQPLTEPRTLPDVPLVQRGLRDTFYVESVAATFSTAEFRCALGPRAHHPSFL</sequence>
<dbReference type="KEGG" id="cci:CC1G_14990"/>
<comment type="caution">
    <text evidence="1">The sequence shown here is derived from an EMBL/GenBank/DDBJ whole genome shotgun (WGS) entry which is preliminary data.</text>
</comment>
<dbReference type="EMBL" id="AACS02000008">
    <property type="protein sequence ID" value="EFI27165.1"/>
    <property type="molecule type" value="Genomic_DNA"/>
</dbReference>
<dbReference type="AlphaFoldDB" id="D6RP14"/>
<dbReference type="Proteomes" id="UP000001861">
    <property type="component" value="Unassembled WGS sequence"/>
</dbReference>
<reference evidence="1 2" key="1">
    <citation type="journal article" date="2010" name="Proc. Natl. Acad. Sci. U.S.A.">
        <title>Insights into evolution of multicellular fungi from the assembled chromosomes of the mushroom Coprinopsis cinerea (Coprinus cinereus).</title>
        <authorList>
            <person name="Stajich J.E."/>
            <person name="Wilke S.K."/>
            <person name="Ahren D."/>
            <person name="Au C.H."/>
            <person name="Birren B.W."/>
            <person name="Borodovsky M."/>
            <person name="Burns C."/>
            <person name="Canback B."/>
            <person name="Casselton L.A."/>
            <person name="Cheng C.K."/>
            <person name="Deng J."/>
            <person name="Dietrich F.S."/>
            <person name="Fargo D.C."/>
            <person name="Farman M.L."/>
            <person name="Gathman A.C."/>
            <person name="Goldberg J."/>
            <person name="Guigo R."/>
            <person name="Hoegger P.J."/>
            <person name="Hooker J.B."/>
            <person name="Huggins A."/>
            <person name="James T.Y."/>
            <person name="Kamada T."/>
            <person name="Kilaru S."/>
            <person name="Kodira C."/>
            <person name="Kues U."/>
            <person name="Kupfer D."/>
            <person name="Kwan H.S."/>
            <person name="Lomsadze A."/>
            <person name="Li W."/>
            <person name="Lilly W.W."/>
            <person name="Ma L.J."/>
            <person name="Mackey A.J."/>
            <person name="Manning G."/>
            <person name="Martin F."/>
            <person name="Muraguchi H."/>
            <person name="Natvig D.O."/>
            <person name="Palmerini H."/>
            <person name="Ramesh M.A."/>
            <person name="Rehmeyer C.J."/>
            <person name="Roe B.A."/>
            <person name="Shenoy N."/>
            <person name="Stanke M."/>
            <person name="Ter-Hovhannisyan V."/>
            <person name="Tunlid A."/>
            <person name="Velagapudi R."/>
            <person name="Vision T.J."/>
            <person name="Zeng Q."/>
            <person name="Zolan M.E."/>
            <person name="Pukkila P.J."/>
        </authorList>
    </citation>
    <scope>NUCLEOTIDE SEQUENCE [LARGE SCALE GENOMIC DNA]</scope>
    <source>
        <strain evidence="2">Okayama-7 / 130 / ATCC MYA-4618 / FGSC 9003</strain>
    </source>
</reference>
<dbReference type="GeneID" id="9378695"/>
<dbReference type="HOGENOM" id="CLU_1562813_0_0_1"/>
<dbReference type="RefSeq" id="XP_002910659.1">
    <property type="nucleotide sequence ID" value="XM_002910613.1"/>
</dbReference>
<proteinExistence type="predicted"/>
<evidence type="ECO:0000313" key="2">
    <source>
        <dbReference type="Proteomes" id="UP000001861"/>
    </source>
</evidence>
<protein>
    <submittedName>
        <fullName evidence="1">Uncharacterized protein</fullName>
    </submittedName>
</protein>
<name>D6RP14_COPC7</name>
<accession>D6RP14</accession>
<keyword evidence="2" id="KW-1185">Reference proteome</keyword>
<dbReference type="InParanoid" id="D6RP14"/>
<gene>
    <name evidence="1" type="ORF">CC1G_14990</name>
</gene>
<organism evidence="1 2">
    <name type="scientific">Coprinopsis cinerea (strain Okayama-7 / 130 / ATCC MYA-4618 / FGSC 9003)</name>
    <name type="common">Inky cap fungus</name>
    <name type="synonym">Hormographiella aspergillata</name>
    <dbReference type="NCBI Taxonomy" id="240176"/>
    <lineage>
        <taxon>Eukaryota</taxon>
        <taxon>Fungi</taxon>
        <taxon>Dikarya</taxon>
        <taxon>Basidiomycota</taxon>
        <taxon>Agaricomycotina</taxon>
        <taxon>Agaricomycetes</taxon>
        <taxon>Agaricomycetidae</taxon>
        <taxon>Agaricales</taxon>
        <taxon>Agaricineae</taxon>
        <taxon>Psathyrellaceae</taxon>
        <taxon>Coprinopsis</taxon>
    </lineage>
</organism>
<evidence type="ECO:0000313" key="1">
    <source>
        <dbReference type="EMBL" id="EFI27165.1"/>
    </source>
</evidence>
<dbReference type="VEuPathDB" id="FungiDB:CC1G_14990"/>